<keyword evidence="5" id="KW-0812">Transmembrane</keyword>
<dbReference type="EMBL" id="RXIC02000022">
    <property type="protein sequence ID" value="KAB1215754.1"/>
    <property type="molecule type" value="Genomic_DNA"/>
</dbReference>
<name>A0A6A1VS46_9ROSI</name>
<dbReference type="InterPro" id="IPR010666">
    <property type="entry name" value="Znf_GRF"/>
</dbReference>
<feature type="domain" description="GRF-type" evidence="6">
    <location>
        <begin position="19"/>
        <end position="64"/>
    </location>
</feature>
<evidence type="ECO:0000256" key="2">
    <source>
        <dbReference type="ARBA" id="ARBA00022771"/>
    </source>
</evidence>
<sequence length="124" mass="14148">MSSSSISSASETPVSFVLCYCGIEAKMRTSWTEKNPGRRFFGCLRYGLVMGPRCCEFFEWVDPPKCKRSSQVIPGLKRKIKMLEAQLEVQRAREKRLVVAFDVSWVIGIVVFHAALRLVRSRSQ</sequence>
<evidence type="ECO:0000313" key="8">
    <source>
        <dbReference type="Proteomes" id="UP000516437"/>
    </source>
</evidence>
<dbReference type="GO" id="GO:0008270">
    <property type="term" value="F:zinc ion binding"/>
    <property type="evidence" value="ECO:0007669"/>
    <property type="project" value="UniProtKB-KW"/>
</dbReference>
<comment type="caution">
    <text evidence="7">The sequence shown here is derived from an EMBL/GenBank/DDBJ whole genome shotgun (WGS) entry which is preliminary data.</text>
</comment>
<gene>
    <name evidence="7" type="ORF">CJ030_MR4G020416</name>
</gene>
<evidence type="ECO:0000256" key="1">
    <source>
        <dbReference type="ARBA" id="ARBA00022723"/>
    </source>
</evidence>
<dbReference type="Proteomes" id="UP000516437">
    <property type="component" value="Chromosome 4"/>
</dbReference>
<proteinExistence type="predicted"/>
<keyword evidence="5" id="KW-0472">Membrane</keyword>
<dbReference type="PROSITE" id="PS51999">
    <property type="entry name" value="ZF_GRF"/>
    <property type="match status" value="1"/>
</dbReference>
<accession>A0A6A1VS46</accession>
<dbReference type="OrthoDB" id="2822301at2759"/>
<keyword evidence="2 4" id="KW-0863">Zinc-finger</keyword>
<evidence type="ECO:0000259" key="6">
    <source>
        <dbReference type="PROSITE" id="PS51999"/>
    </source>
</evidence>
<keyword evidence="5" id="KW-1133">Transmembrane helix</keyword>
<dbReference type="AlphaFoldDB" id="A0A6A1VS46"/>
<protein>
    <recommendedName>
        <fullName evidence="6">GRF-type domain-containing protein</fullName>
    </recommendedName>
</protein>
<evidence type="ECO:0000313" key="7">
    <source>
        <dbReference type="EMBL" id="KAB1215754.1"/>
    </source>
</evidence>
<keyword evidence="1" id="KW-0479">Metal-binding</keyword>
<evidence type="ECO:0000256" key="4">
    <source>
        <dbReference type="PROSITE-ProRule" id="PRU01343"/>
    </source>
</evidence>
<keyword evidence="8" id="KW-1185">Reference proteome</keyword>
<evidence type="ECO:0000256" key="5">
    <source>
        <dbReference type="SAM" id="Phobius"/>
    </source>
</evidence>
<dbReference type="PANTHER" id="PTHR33248">
    <property type="entry name" value="ZINC ION-BINDING PROTEIN"/>
    <property type="match status" value="1"/>
</dbReference>
<feature type="transmembrane region" description="Helical" evidence="5">
    <location>
        <begin position="97"/>
        <end position="116"/>
    </location>
</feature>
<keyword evidence="3" id="KW-0862">Zinc</keyword>
<organism evidence="7 8">
    <name type="scientific">Morella rubra</name>
    <name type="common">Chinese bayberry</name>
    <dbReference type="NCBI Taxonomy" id="262757"/>
    <lineage>
        <taxon>Eukaryota</taxon>
        <taxon>Viridiplantae</taxon>
        <taxon>Streptophyta</taxon>
        <taxon>Embryophyta</taxon>
        <taxon>Tracheophyta</taxon>
        <taxon>Spermatophyta</taxon>
        <taxon>Magnoliopsida</taxon>
        <taxon>eudicotyledons</taxon>
        <taxon>Gunneridae</taxon>
        <taxon>Pentapetalae</taxon>
        <taxon>rosids</taxon>
        <taxon>fabids</taxon>
        <taxon>Fagales</taxon>
        <taxon>Myricaceae</taxon>
        <taxon>Morella</taxon>
    </lineage>
</organism>
<dbReference type="Pfam" id="PF06839">
    <property type="entry name" value="Zn_ribbon_GRF"/>
    <property type="match status" value="1"/>
</dbReference>
<evidence type="ECO:0000256" key="3">
    <source>
        <dbReference type="ARBA" id="ARBA00022833"/>
    </source>
</evidence>
<reference evidence="7 8" key="1">
    <citation type="journal article" date="2019" name="Plant Biotechnol. J.">
        <title>The red bayberry genome and genetic basis of sex determination.</title>
        <authorList>
            <person name="Jia H.M."/>
            <person name="Jia H.J."/>
            <person name="Cai Q.L."/>
            <person name="Wang Y."/>
            <person name="Zhao H.B."/>
            <person name="Yang W.F."/>
            <person name="Wang G.Y."/>
            <person name="Li Y.H."/>
            <person name="Zhan D.L."/>
            <person name="Shen Y.T."/>
            <person name="Niu Q.F."/>
            <person name="Chang L."/>
            <person name="Qiu J."/>
            <person name="Zhao L."/>
            <person name="Xie H.B."/>
            <person name="Fu W.Y."/>
            <person name="Jin J."/>
            <person name="Li X.W."/>
            <person name="Jiao Y."/>
            <person name="Zhou C.C."/>
            <person name="Tu T."/>
            <person name="Chai C.Y."/>
            <person name="Gao J.L."/>
            <person name="Fan L.J."/>
            <person name="van de Weg E."/>
            <person name="Wang J.Y."/>
            <person name="Gao Z.S."/>
        </authorList>
    </citation>
    <scope>NUCLEOTIDE SEQUENCE [LARGE SCALE GENOMIC DNA]</scope>
    <source>
        <tissue evidence="7">Leaves</tissue>
    </source>
</reference>